<accession>A0ABV1D8D6</accession>
<keyword evidence="1" id="KW-0175">Coiled coil</keyword>
<organism evidence="2 3">
    <name type="scientific">Enterocloster hominis</name>
    <name type="common">ex Hitch et al. 2024</name>
    <dbReference type="NCBI Taxonomy" id="1917870"/>
    <lineage>
        <taxon>Bacteria</taxon>
        <taxon>Bacillati</taxon>
        <taxon>Bacillota</taxon>
        <taxon>Clostridia</taxon>
        <taxon>Lachnospirales</taxon>
        <taxon>Lachnospiraceae</taxon>
        <taxon>Enterocloster</taxon>
    </lineage>
</organism>
<name>A0ABV1D8D6_9FIRM</name>
<protein>
    <recommendedName>
        <fullName evidence="4">TolC family protein</fullName>
    </recommendedName>
</protein>
<evidence type="ECO:0000313" key="2">
    <source>
        <dbReference type="EMBL" id="MEQ2425384.1"/>
    </source>
</evidence>
<evidence type="ECO:0008006" key="4">
    <source>
        <dbReference type="Google" id="ProtNLM"/>
    </source>
</evidence>
<dbReference type="Proteomes" id="UP001454086">
    <property type="component" value="Unassembled WGS sequence"/>
</dbReference>
<gene>
    <name evidence="2" type="ORF">WMQ36_10405</name>
</gene>
<evidence type="ECO:0000313" key="3">
    <source>
        <dbReference type="Proteomes" id="UP001454086"/>
    </source>
</evidence>
<dbReference type="EMBL" id="JBBMFM010000031">
    <property type="protein sequence ID" value="MEQ2425384.1"/>
    <property type="molecule type" value="Genomic_DNA"/>
</dbReference>
<sequence>MGFRYKREHMPGFWDPAGRRDGHGAGVVFERQAGRGRITGVLTSPSARFLALLLSCAMLAGTGAVPAKDGTGVVWADGIPAGAGGIPVGADESMVIRYSDLPELVKAYSPQVEMERIQYESRLGRYESAREDIMETRRLLREEADDMEENGDTEGARSYRAQAKILEDAAKDIDKQIRSAKGSSSTMSLRKMEDTMIWTAQSLMGTYHSLRAEQESAAANAELMQGKYEKAVRQAALGTISQADADEAGKAAQAAVNTTQALADDMGRVRKNLLMVIGYPADSAAVIDSMPLPEQGRMDNITLEVDKWRAMGNNYELRQQRGGASGGTNKELHARQRAINQEEENLYAQIDTLYQDALASRTAWQGACTAQAAREAEWKAASRRMELGMLSRQEYMEARAAYLDGVAAKAQADVNFQQAMDTYDWAVKGLTGI</sequence>
<feature type="coiled-coil region" evidence="1">
    <location>
        <begin position="126"/>
        <end position="176"/>
    </location>
</feature>
<keyword evidence="3" id="KW-1185">Reference proteome</keyword>
<comment type="caution">
    <text evidence="2">The sequence shown here is derived from an EMBL/GenBank/DDBJ whole genome shotgun (WGS) entry which is preliminary data.</text>
</comment>
<dbReference type="RefSeq" id="WP_349118170.1">
    <property type="nucleotide sequence ID" value="NZ_JBBMFM010000031.1"/>
</dbReference>
<evidence type="ECO:0000256" key="1">
    <source>
        <dbReference type="SAM" id="Coils"/>
    </source>
</evidence>
<proteinExistence type="predicted"/>
<reference evidence="2 3" key="1">
    <citation type="submission" date="2024-03" db="EMBL/GenBank/DDBJ databases">
        <title>Human intestinal bacterial collection.</title>
        <authorList>
            <person name="Pauvert C."/>
            <person name="Hitch T.C.A."/>
            <person name="Clavel T."/>
        </authorList>
    </citation>
    <scope>NUCLEOTIDE SEQUENCE [LARGE SCALE GENOMIC DNA]</scope>
    <source>
        <strain evidence="2 3">CLA-SR-H021</strain>
    </source>
</reference>
<dbReference type="Gene3D" id="1.20.1600.10">
    <property type="entry name" value="Outer membrane efflux proteins (OEP)"/>
    <property type="match status" value="1"/>
</dbReference>